<gene>
    <name evidence="7" type="ORF">NADFUDRAFT_82092</name>
</gene>
<evidence type="ECO:0000313" key="7">
    <source>
        <dbReference type="EMBL" id="ODQ67682.1"/>
    </source>
</evidence>
<dbReference type="InterPro" id="IPR029062">
    <property type="entry name" value="Class_I_gatase-like"/>
</dbReference>
<dbReference type="GO" id="GO:0019243">
    <property type="term" value="P:methylglyoxal catabolic process to D-lactate via S-lactoyl-glutathione"/>
    <property type="evidence" value="ECO:0007669"/>
    <property type="project" value="TreeGrafter"/>
</dbReference>
<dbReference type="AlphaFoldDB" id="A0A1E3PRV6"/>
<protein>
    <recommendedName>
        <fullName evidence="1">D-lactate dehydratase</fullName>
        <ecNumber evidence="1">4.2.1.130</ecNumber>
    </recommendedName>
</protein>
<keyword evidence="3" id="KW-0456">Lyase</keyword>
<sequence length="231" mass="25384">MSPAKKILVVVTSCEKYPEIARPTGIWLGEVVHFVDQLRKIGGFEIDYVSPKGGYTPIDPHSFTDAADIDWKYYHDREFMNKLGQTLKPENIKDPKQYTAIYYVGGHGVIWDFPENKDLARIAAEIYENGGYVTSVCHGALGLLNIKLANGENLIKGKTITGFSNEEEKAVGLDKLVPYLTETELISKGASYVKAESPFAEYSVVDGHLITGQNPASGGAVGKNLIKELSK</sequence>
<evidence type="ECO:0000256" key="5">
    <source>
        <dbReference type="ARBA" id="ARBA00048082"/>
    </source>
</evidence>
<dbReference type="CDD" id="cd03141">
    <property type="entry name" value="GATase1_Hsp31_like"/>
    <property type="match status" value="1"/>
</dbReference>
<dbReference type="Gene3D" id="3.40.50.880">
    <property type="match status" value="1"/>
</dbReference>
<keyword evidence="2" id="KW-0346">Stress response</keyword>
<evidence type="ECO:0000256" key="4">
    <source>
        <dbReference type="ARBA" id="ARBA00038493"/>
    </source>
</evidence>
<accession>A0A1E3PRV6</accession>
<evidence type="ECO:0000256" key="3">
    <source>
        <dbReference type="ARBA" id="ARBA00023239"/>
    </source>
</evidence>
<dbReference type="PANTHER" id="PTHR48094:SF11">
    <property type="entry name" value="GLUTATHIONE-INDEPENDENT GLYOXALASE HSP31-RELATED"/>
    <property type="match status" value="1"/>
</dbReference>
<comment type="similarity">
    <text evidence="4">Belongs to the peptidase C56 family. HSP31-like subfamily.</text>
</comment>
<evidence type="ECO:0000313" key="8">
    <source>
        <dbReference type="Proteomes" id="UP000095009"/>
    </source>
</evidence>
<evidence type="ECO:0000259" key="6">
    <source>
        <dbReference type="Pfam" id="PF01965"/>
    </source>
</evidence>
<dbReference type="SUPFAM" id="SSF52317">
    <property type="entry name" value="Class I glutamine amidotransferase-like"/>
    <property type="match status" value="1"/>
</dbReference>
<dbReference type="InterPro" id="IPR050325">
    <property type="entry name" value="Prot/Nucl_acid_deglycase"/>
</dbReference>
<dbReference type="EC" id="4.2.1.130" evidence="1"/>
<dbReference type="STRING" id="857566.A0A1E3PRV6"/>
<dbReference type="EMBL" id="KV454407">
    <property type="protein sequence ID" value="ODQ67682.1"/>
    <property type="molecule type" value="Genomic_DNA"/>
</dbReference>
<organism evidence="7 8">
    <name type="scientific">Nadsonia fulvescens var. elongata DSM 6958</name>
    <dbReference type="NCBI Taxonomy" id="857566"/>
    <lineage>
        <taxon>Eukaryota</taxon>
        <taxon>Fungi</taxon>
        <taxon>Dikarya</taxon>
        <taxon>Ascomycota</taxon>
        <taxon>Saccharomycotina</taxon>
        <taxon>Dipodascomycetes</taxon>
        <taxon>Dipodascales</taxon>
        <taxon>Dipodascales incertae sedis</taxon>
        <taxon>Nadsonia</taxon>
    </lineage>
</organism>
<keyword evidence="8" id="KW-1185">Reference proteome</keyword>
<dbReference type="Proteomes" id="UP000095009">
    <property type="component" value="Unassembled WGS sequence"/>
</dbReference>
<reference evidence="7 8" key="1">
    <citation type="journal article" date="2016" name="Proc. Natl. Acad. Sci. U.S.A.">
        <title>Comparative genomics of biotechnologically important yeasts.</title>
        <authorList>
            <person name="Riley R."/>
            <person name="Haridas S."/>
            <person name="Wolfe K.H."/>
            <person name="Lopes M.R."/>
            <person name="Hittinger C.T."/>
            <person name="Goeker M."/>
            <person name="Salamov A.A."/>
            <person name="Wisecaver J.H."/>
            <person name="Long T.M."/>
            <person name="Calvey C.H."/>
            <person name="Aerts A.L."/>
            <person name="Barry K.W."/>
            <person name="Choi C."/>
            <person name="Clum A."/>
            <person name="Coughlan A.Y."/>
            <person name="Deshpande S."/>
            <person name="Douglass A.P."/>
            <person name="Hanson S.J."/>
            <person name="Klenk H.-P."/>
            <person name="LaButti K.M."/>
            <person name="Lapidus A."/>
            <person name="Lindquist E.A."/>
            <person name="Lipzen A.M."/>
            <person name="Meier-Kolthoff J.P."/>
            <person name="Ohm R.A."/>
            <person name="Otillar R.P."/>
            <person name="Pangilinan J.L."/>
            <person name="Peng Y."/>
            <person name="Rokas A."/>
            <person name="Rosa C.A."/>
            <person name="Scheuner C."/>
            <person name="Sibirny A.A."/>
            <person name="Slot J.C."/>
            <person name="Stielow J.B."/>
            <person name="Sun H."/>
            <person name="Kurtzman C.P."/>
            <person name="Blackwell M."/>
            <person name="Grigoriev I.V."/>
            <person name="Jeffries T.W."/>
        </authorList>
    </citation>
    <scope>NUCLEOTIDE SEQUENCE [LARGE SCALE GENOMIC DNA]</scope>
    <source>
        <strain evidence="7 8">DSM 6958</strain>
    </source>
</reference>
<proteinExistence type="inferred from homology"/>
<evidence type="ECO:0000256" key="2">
    <source>
        <dbReference type="ARBA" id="ARBA00023016"/>
    </source>
</evidence>
<dbReference type="OrthoDB" id="543156at2759"/>
<dbReference type="GO" id="GO:0005737">
    <property type="term" value="C:cytoplasm"/>
    <property type="evidence" value="ECO:0007669"/>
    <property type="project" value="TreeGrafter"/>
</dbReference>
<dbReference type="InterPro" id="IPR002818">
    <property type="entry name" value="DJ-1/PfpI"/>
</dbReference>
<dbReference type="Pfam" id="PF01965">
    <property type="entry name" value="DJ-1_PfpI"/>
    <property type="match status" value="1"/>
</dbReference>
<comment type="catalytic activity">
    <reaction evidence="5">
        <text>methylglyoxal + H2O = (R)-lactate + H(+)</text>
        <dbReference type="Rhea" id="RHEA:27754"/>
        <dbReference type="ChEBI" id="CHEBI:15377"/>
        <dbReference type="ChEBI" id="CHEBI:15378"/>
        <dbReference type="ChEBI" id="CHEBI:16004"/>
        <dbReference type="ChEBI" id="CHEBI:17158"/>
        <dbReference type="EC" id="4.2.1.130"/>
    </reaction>
</comment>
<dbReference type="GO" id="GO:0019172">
    <property type="term" value="F:glyoxalase III activity"/>
    <property type="evidence" value="ECO:0007669"/>
    <property type="project" value="UniProtKB-EC"/>
</dbReference>
<name>A0A1E3PRV6_9ASCO</name>
<feature type="domain" description="DJ-1/PfpI" evidence="6">
    <location>
        <begin position="30"/>
        <end position="227"/>
    </location>
</feature>
<dbReference type="PANTHER" id="PTHR48094">
    <property type="entry name" value="PROTEIN/NUCLEIC ACID DEGLYCASE DJ-1-RELATED"/>
    <property type="match status" value="1"/>
</dbReference>
<evidence type="ECO:0000256" key="1">
    <source>
        <dbReference type="ARBA" id="ARBA00013134"/>
    </source>
</evidence>